<dbReference type="InterPro" id="IPR016181">
    <property type="entry name" value="Acyl_CoA_acyltransferase"/>
</dbReference>
<dbReference type="CDD" id="cd04301">
    <property type="entry name" value="NAT_SF"/>
    <property type="match status" value="1"/>
</dbReference>
<dbReference type="AlphaFoldDB" id="A0A9Q5JHL6"/>
<evidence type="ECO:0000313" key="3">
    <source>
        <dbReference type="Proteomes" id="UP000177273"/>
    </source>
</evidence>
<dbReference type="SUPFAM" id="SSF55729">
    <property type="entry name" value="Acyl-CoA N-acyltransferases (Nat)"/>
    <property type="match status" value="1"/>
</dbReference>
<evidence type="ECO:0000259" key="1">
    <source>
        <dbReference type="PROSITE" id="PS51186"/>
    </source>
</evidence>
<dbReference type="Gene3D" id="3.40.630.30">
    <property type="match status" value="1"/>
</dbReference>
<dbReference type="Proteomes" id="UP000177273">
    <property type="component" value="Unassembled WGS sequence"/>
</dbReference>
<organism evidence="2 3">
    <name type="scientific">Floricoccus penangensis</name>
    <dbReference type="NCBI Taxonomy" id="1859475"/>
    <lineage>
        <taxon>Bacteria</taxon>
        <taxon>Bacillati</taxon>
        <taxon>Bacillota</taxon>
        <taxon>Bacilli</taxon>
        <taxon>Lactobacillales</taxon>
        <taxon>Streptococcaceae</taxon>
        <taxon>Floricoccus</taxon>
    </lineage>
</organism>
<name>A0A9Q5JHL6_9LACT</name>
<accession>A0A9Q5JHL6</accession>
<gene>
    <name evidence="2" type="ORF">BG262_08275</name>
</gene>
<dbReference type="InterPro" id="IPR000182">
    <property type="entry name" value="GNAT_dom"/>
</dbReference>
<keyword evidence="3" id="KW-1185">Reference proteome</keyword>
<dbReference type="EMBL" id="MKIQ01000003">
    <property type="protein sequence ID" value="OFI47691.1"/>
    <property type="molecule type" value="Genomic_DNA"/>
</dbReference>
<comment type="caution">
    <text evidence="2">The sequence shown here is derived from an EMBL/GenBank/DDBJ whole genome shotgun (WGS) entry which is preliminary data.</text>
</comment>
<sequence length="166" mass="19007">MTDKIIKNTQIEADKLFELMSTLDKETTYMLYQPEERKYDRKKLETFIRNTSENGLILVAEEDSIYVGYVSVHLSSLAKIKHSAYLVIGVLSDYAGQGLGSEFLAQVIDWARVSGIHRLELIVVTENVAAIALYEKFGFVEEGVKKDSLLMNGRYYDEFYMARILD</sequence>
<protein>
    <recommendedName>
        <fullName evidence="1">N-acetyltransferase domain-containing protein</fullName>
    </recommendedName>
</protein>
<feature type="domain" description="N-acetyltransferase" evidence="1">
    <location>
        <begin position="15"/>
        <end position="166"/>
    </location>
</feature>
<dbReference type="OrthoDB" id="948250at2"/>
<dbReference type="GO" id="GO:0016747">
    <property type="term" value="F:acyltransferase activity, transferring groups other than amino-acyl groups"/>
    <property type="evidence" value="ECO:0007669"/>
    <property type="project" value="InterPro"/>
</dbReference>
<proteinExistence type="predicted"/>
<reference evidence="3" key="1">
    <citation type="submission" date="2016-09" db="EMBL/GenBank/DDBJ databases">
        <title>Draft genome sequence of a novel species of the family Streptococcaceae isolated from flowers.</title>
        <authorList>
            <person name="Chuah L.-O."/>
            <person name="Yap K.-P."/>
            <person name="Thong K.L."/>
            <person name="Liong M.T."/>
            <person name="Ahmad R."/>
            <person name="Rusul G."/>
        </authorList>
    </citation>
    <scope>NUCLEOTIDE SEQUENCE [LARGE SCALE GENOMIC DNA]</scope>
    <source>
        <strain evidence="3">HibF3</strain>
    </source>
</reference>
<dbReference type="PROSITE" id="PS51186">
    <property type="entry name" value="GNAT"/>
    <property type="match status" value="1"/>
</dbReference>
<dbReference type="PANTHER" id="PTHR43415:SF3">
    <property type="entry name" value="GNAT-FAMILY ACETYLTRANSFERASE"/>
    <property type="match status" value="1"/>
</dbReference>
<dbReference type="RefSeq" id="WP_070787089.1">
    <property type="nucleotide sequence ID" value="NZ_MKIQ01000003.1"/>
</dbReference>
<dbReference type="Pfam" id="PF00583">
    <property type="entry name" value="Acetyltransf_1"/>
    <property type="match status" value="1"/>
</dbReference>
<dbReference type="PANTHER" id="PTHR43415">
    <property type="entry name" value="SPERMIDINE N(1)-ACETYLTRANSFERASE"/>
    <property type="match status" value="1"/>
</dbReference>
<evidence type="ECO:0000313" key="2">
    <source>
        <dbReference type="EMBL" id="OFI47691.1"/>
    </source>
</evidence>